<keyword evidence="2" id="KW-0812">Transmembrane</keyword>
<dbReference type="AlphaFoldDB" id="A0A7R8WF98"/>
<feature type="region of interest" description="Disordered" evidence="1">
    <location>
        <begin position="371"/>
        <end position="407"/>
    </location>
</feature>
<protein>
    <submittedName>
        <fullName evidence="3">Uncharacterized protein</fullName>
    </submittedName>
</protein>
<organism evidence="3">
    <name type="scientific">Cyprideis torosa</name>
    <dbReference type="NCBI Taxonomy" id="163714"/>
    <lineage>
        <taxon>Eukaryota</taxon>
        <taxon>Metazoa</taxon>
        <taxon>Ecdysozoa</taxon>
        <taxon>Arthropoda</taxon>
        <taxon>Crustacea</taxon>
        <taxon>Oligostraca</taxon>
        <taxon>Ostracoda</taxon>
        <taxon>Podocopa</taxon>
        <taxon>Podocopida</taxon>
        <taxon>Cytherocopina</taxon>
        <taxon>Cytheroidea</taxon>
        <taxon>Cytherideidae</taxon>
        <taxon>Cyprideis</taxon>
    </lineage>
</organism>
<dbReference type="EMBL" id="OB662751">
    <property type="protein sequence ID" value="CAD7230527.1"/>
    <property type="molecule type" value="Genomic_DNA"/>
</dbReference>
<evidence type="ECO:0000313" key="3">
    <source>
        <dbReference type="EMBL" id="CAD7230527.1"/>
    </source>
</evidence>
<reference evidence="3" key="1">
    <citation type="submission" date="2020-11" db="EMBL/GenBank/DDBJ databases">
        <authorList>
            <person name="Tran Van P."/>
        </authorList>
    </citation>
    <scope>NUCLEOTIDE SEQUENCE</scope>
</reference>
<feature type="transmembrane region" description="Helical" evidence="2">
    <location>
        <begin position="236"/>
        <end position="257"/>
    </location>
</feature>
<feature type="compositionally biased region" description="Polar residues" evidence="1">
    <location>
        <begin position="371"/>
        <end position="404"/>
    </location>
</feature>
<evidence type="ECO:0000256" key="1">
    <source>
        <dbReference type="SAM" id="MobiDB-lite"/>
    </source>
</evidence>
<gene>
    <name evidence="3" type="ORF">CTOB1V02_LOCUS8384</name>
</gene>
<keyword evidence="2" id="KW-1133">Transmembrane helix</keyword>
<proteinExistence type="predicted"/>
<accession>A0A7R8WF98</accession>
<name>A0A7R8WF98_9CRUS</name>
<sequence length="578" mass="63595">MKRPTLSSRLYPLCVIVCVLAASFFRVSSAIAMRRSVFLGMDPNCTSTSYLPRTINNYTEVAVAHSTSDDIDRCMSHELIRDWEAENIGYLLVIEAKDFTHGDALIIQVQSQTGNRTLVMSGMDRLSIRRWNIFYEVNSFDLGPVRSIRFQLKVPYYDETGIVFAVGRILIVPYGAQETCAKNESFVCGRLSNSRVRCMSREFPCGTPERVFCPMDQGAEERRCRHTRFDQQETGVFAFVILTVAGVGVLIVCFITCQRNKPKKSVKEKEKDGEDKKKKAVYRQPSVAELVKELHATHGASNPAFESDHPQVQYKPEYKSDSSHPNSILKTSNSQKSSLQQLFDYPKPKPALVSSPKIGVRQPSVTFFDDVSSNHSTAQNSVTSLPFPNSVPKTTAQSTLTEASSPPVPQTIPAAIVPQVVPQQELVLRVPSVPTIPISLSPQLQQESLFAETTPPTMLLVSTSPLAGMATSSTPTTATALLPLQLSTASGTTPIFTTVFSGPMSTTMSTRAESSSPMTTLPPGILDLSGQYSPLLKPERMIFVPKSALTSDSNLEFNGSNQSNNAENHDKNNYVFIV</sequence>
<keyword evidence="2" id="KW-0472">Membrane</keyword>
<evidence type="ECO:0000256" key="2">
    <source>
        <dbReference type="SAM" id="Phobius"/>
    </source>
</evidence>